<feature type="repeat" description="Lumazine-binding" evidence="10">
    <location>
        <begin position="1"/>
        <end position="97"/>
    </location>
</feature>
<evidence type="ECO:0000256" key="4">
    <source>
        <dbReference type="ARBA" id="ARBA00012827"/>
    </source>
</evidence>
<keyword evidence="6" id="KW-0686">Riboflavin biosynthesis</keyword>
<dbReference type="NCBIfam" id="NF006767">
    <property type="entry name" value="PRK09289.1"/>
    <property type="match status" value="1"/>
</dbReference>
<keyword evidence="8" id="KW-0677">Repeat</keyword>
<dbReference type="InterPro" id="IPR023366">
    <property type="entry name" value="ATP_synth_asu-like_sf"/>
</dbReference>
<feature type="domain" description="Lumazine-binding" evidence="11">
    <location>
        <begin position="98"/>
        <end position="194"/>
    </location>
</feature>
<dbReference type="InterPro" id="IPR017938">
    <property type="entry name" value="Riboflavin_synthase-like_b-brl"/>
</dbReference>
<evidence type="ECO:0000313" key="13">
    <source>
        <dbReference type="Proteomes" id="UP001597451"/>
    </source>
</evidence>
<dbReference type="EMBL" id="JBHUMX010000036">
    <property type="protein sequence ID" value="MFD2629422.1"/>
    <property type="molecule type" value="Genomic_DNA"/>
</dbReference>
<evidence type="ECO:0000313" key="12">
    <source>
        <dbReference type="EMBL" id="MFD2629422.1"/>
    </source>
</evidence>
<dbReference type="NCBIfam" id="NF009566">
    <property type="entry name" value="PRK13020.1"/>
    <property type="match status" value="1"/>
</dbReference>
<dbReference type="PANTHER" id="PTHR21098:SF12">
    <property type="entry name" value="RIBOFLAVIN SYNTHASE"/>
    <property type="match status" value="1"/>
</dbReference>
<dbReference type="Proteomes" id="UP001597451">
    <property type="component" value="Unassembled WGS sequence"/>
</dbReference>
<dbReference type="InterPro" id="IPR001783">
    <property type="entry name" value="Lumazine-bd"/>
</dbReference>
<evidence type="ECO:0000256" key="9">
    <source>
        <dbReference type="NCBIfam" id="TIGR00187"/>
    </source>
</evidence>
<dbReference type="Pfam" id="PF00677">
    <property type="entry name" value="Lum_binding"/>
    <property type="match status" value="2"/>
</dbReference>
<dbReference type="PANTHER" id="PTHR21098">
    <property type="entry name" value="RIBOFLAVIN SYNTHASE ALPHA CHAIN"/>
    <property type="match status" value="1"/>
</dbReference>
<protein>
    <recommendedName>
        <fullName evidence="5 9">Riboflavin synthase</fullName>
        <ecNumber evidence="4 9">2.5.1.9</ecNumber>
    </recommendedName>
</protein>
<dbReference type="PROSITE" id="PS51177">
    <property type="entry name" value="LUMAZINE_BIND"/>
    <property type="match status" value="2"/>
</dbReference>
<comment type="catalytic activity">
    <reaction evidence="1">
        <text>2 6,7-dimethyl-8-(1-D-ribityl)lumazine + H(+) = 5-amino-6-(D-ribitylamino)uracil + riboflavin</text>
        <dbReference type="Rhea" id="RHEA:20772"/>
        <dbReference type="ChEBI" id="CHEBI:15378"/>
        <dbReference type="ChEBI" id="CHEBI:15934"/>
        <dbReference type="ChEBI" id="CHEBI:57986"/>
        <dbReference type="ChEBI" id="CHEBI:58201"/>
        <dbReference type="EC" id="2.5.1.9"/>
    </reaction>
</comment>
<evidence type="ECO:0000259" key="11">
    <source>
        <dbReference type="PROSITE" id="PS51177"/>
    </source>
</evidence>
<keyword evidence="7 12" id="KW-0808">Transferase</keyword>
<dbReference type="GO" id="GO:0004746">
    <property type="term" value="F:riboflavin synthase activity"/>
    <property type="evidence" value="ECO:0007669"/>
    <property type="project" value="UniProtKB-EC"/>
</dbReference>
<name>A0ABW5Q185_9BACI</name>
<dbReference type="RefSeq" id="WP_379562215.1">
    <property type="nucleotide sequence ID" value="NZ_CP085256.1"/>
</dbReference>
<comment type="caution">
    <text evidence="12">The sequence shown here is derived from an EMBL/GenBank/DDBJ whole genome shotgun (WGS) entry which is preliminary data.</text>
</comment>
<evidence type="ECO:0000256" key="5">
    <source>
        <dbReference type="ARBA" id="ARBA00013950"/>
    </source>
</evidence>
<dbReference type="SUPFAM" id="SSF63380">
    <property type="entry name" value="Riboflavin synthase domain-like"/>
    <property type="match status" value="2"/>
</dbReference>
<dbReference type="PIRSF" id="PIRSF000498">
    <property type="entry name" value="Riboflavin_syn_A"/>
    <property type="match status" value="1"/>
</dbReference>
<sequence>MFTGIIEEKGKLLVKKRVSEHAFTLTIKAKHILGDMNIGDSIAINGICLTVTRFSNESFEVDVMPETMKATSLVDIQVGDSLNLERAMAANGRFGGHFVSGHVDTTGQIVQKSPQENAIYYKIKLSDQYNSLLLPKGSIAVDGVSLTIFGVEDNTVTISIIPHTAEHTTIGEKAVGDLVNIECDMLAKHVQHLMNGVGKDSDSRLNQAFLQQNGFL</sequence>
<evidence type="ECO:0000256" key="10">
    <source>
        <dbReference type="PROSITE-ProRule" id="PRU00524"/>
    </source>
</evidence>
<dbReference type="NCBIfam" id="TIGR00187">
    <property type="entry name" value="ribE"/>
    <property type="match status" value="1"/>
</dbReference>
<evidence type="ECO:0000256" key="6">
    <source>
        <dbReference type="ARBA" id="ARBA00022619"/>
    </source>
</evidence>
<accession>A0ABW5Q185</accession>
<evidence type="ECO:0000256" key="3">
    <source>
        <dbReference type="ARBA" id="ARBA00004887"/>
    </source>
</evidence>
<dbReference type="CDD" id="cd00402">
    <property type="entry name" value="Riboflavin_synthase_like"/>
    <property type="match status" value="1"/>
</dbReference>
<dbReference type="EC" id="2.5.1.9" evidence="4 9"/>
<organism evidence="12 13">
    <name type="scientific">Oceanobacillus kapialis</name>
    <dbReference type="NCBI Taxonomy" id="481353"/>
    <lineage>
        <taxon>Bacteria</taxon>
        <taxon>Bacillati</taxon>
        <taxon>Bacillota</taxon>
        <taxon>Bacilli</taxon>
        <taxon>Bacillales</taxon>
        <taxon>Bacillaceae</taxon>
        <taxon>Oceanobacillus</taxon>
    </lineage>
</organism>
<feature type="repeat" description="Lumazine-binding" evidence="10">
    <location>
        <begin position="98"/>
        <end position="194"/>
    </location>
</feature>
<evidence type="ECO:0000256" key="2">
    <source>
        <dbReference type="ARBA" id="ARBA00002803"/>
    </source>
</evidence>
<evidence type="ECO:0000256" key="1">
    <source>
        <dbReference type="ARBA" id="ARBA00000968"/>
    </source>
</evidence>
<comment type="function">
    <text evidence="2">Catalyzes the dismutation of two molecules of 6,7-dimethyl-8-ribityllumazine, resulting in the formation of riboflavin and 5-amino-6-(D-ribitylamino)uracil.</text>
</comment>
<evidence type="ECO:0000256" key="8">
    <source>
        <dbReference type="ARBA" id="ARBA00022737"/>
    </source>
</evidence>
<dbReference type="InterPro" id="IPR026017">
    <property type="entry name" value="Lumazine-bd_dom"/>
</dbReference>
<reference evidence="13" key="1">
    <citation type="journal article" date="2019" name="Int. J. Syst. Evol. Microbiol.">
        <title>The Global Catalogue of Microorganisms (GCM) 10K type strain sequencing project: providing services to taxonomists for standard genome sequencing and annotation.</title>
        <authorList>
            <consortium name="The Broad Institute Genomics Platform"/>
            <consortium name="The Broad Institute Genome Sequencing Center for Infectious Disease"/>
            <person name="Wu L."/>
            <person name="Ma J."/>
        </authorList>
    </citation>
    <scope>NUCLEOTIDE SEQUENCE [LARGE SCALE GENOMIC DNA]</scope>
    <source>
        <strain evidence="13">TISTR 1858</strain>
    </source>
</reference>
<feature type="domain" description="Lumazine-binding" evidence="11">
    <location>
        <begin position="1"/>
        <end position="97"/>
    </location>
</feature>
<evidence type="ECO:0000256" key="7">
    <source>
        <dbReference type="ARBA" id="ARBA00022679"/>
    </source>
</evidence>
<keyword evidence="13" id="KW-1185">Reference proteome</keyword>
<comment type="pathway">
    <text evidence="3">Cofactor biosynthesis; riboflavin biosynthesis; riboflavin from 2-hydroxy-3-oxobutyl phosphate and 5-amino-6-(D-ribitylamino)uracil: step 2/2.</text>
</comment>
<proteinExistence type="predicted"/>
<dbReference type="Gene3D" id="2.40.30.20">
    <property type="match status" value="2"/>
</dbReference>
<gene>
    <name evidence="12" type="primary">ribE</name>
    <name evidence="12" type="ORF">ACFSUN_11590</name>
</gene>